<evidence type="ECO:0000256" key="2">
    <source>
        <dbReference type="SAM" id="MobiDB-lite"/>
    </source>
</evidence>
<organism evidence="5 6">
    <name type="scientific">Meristemomyces frigidus</name>
    <dbReference type="NCBI Taxonomy" id="1508187"/>
    <lineage>
        <taxon>Eukaryota</taxon>
        <taxon>Fungi</taxon>
        <taxon>Dikarya</taxon>
        <taxon>Ascomycota</taxon>
        <taxon>Pezizomycotina</taxon>
        <taxon>Dothideomycetes</taxon>
        <taxon>Dothideomycetidae</taxon>
        <taxon>Mycosphaerellales</taxon>
        <taxon>Teratosphaeriaceae</taxon>
        <taxon>Meristemomyces</taxon>
    </lineage>
</organism>
<evidence type="ECO:0000256" key="3">
    <source>
        <dbReference type="SAM" id="SignalP"/>
    </source>
</evidence>
<proteinExistence type="predicted"/>
<dbReference type="Gene3D" id="2.40.40.10">
    <property type="entry name" value="RlpA-like domain"/>
    <property type="match status" value="1"/>
</dbReference>
<feature type="signal peptide" evidence="3">
    <location>
        <begin position="1"/>
        <end position="18"/>
    </location>
</feature>
<dbReference type="GO" id="GO:0005576">
    <property type="term" value="C:extracellular region"/>
    <property type="evidence" value="ECO:0007669"/>
    <property type="project" value="InterPro"/>
</dbReference>
<feature type="region of interest" description="Disordered" evidence="2">
    <location>
        <begin position="64"/>
        <end position="83"/>
    </location>
</feature>
<dbReference type="GO" id="GO:0005975">
    <property type="term" value="P:carbohydrate metabolic process"/>
    <property type="evidence" value="ECO:0007669"/>
    <property type="project" value="InterPro"/>
</dbReference>
<dbReference type="InterPro" id="IPR000254">
    <property type="entry name" value="CBD"/>
</dbReference>
<name>A0AAN7YPK5_9PEZI</name>
<reference evidence="5" key="1">
    <citation type="submission" date="2023-08" db="EMBL/GenBank/DDBJ databases">
        <title>Black Yeasts Isolated from many extreme environments.</title>
        <authorList>
            <person name="Coleine C."/>
            <person name="Stajich J.E."/>
            <person name="Selbmann L."/>
        </authorList>
    </citation>
    <scope>NUCLEOTIDE SEQUENCE</scope>
    <source>
        <strain evidence="5">CCFEE 5401</strain>
    </source>
</reference>
<keyword evidence="1 3" id="KW-0732">Signal</keyword>
<dbReference type="PROSITE" id="PS51164">
    <property type="entry name" value="CBM1_2"/>
    <property type="match status" value="1"/>
</dbReference>
<protein>
    <recommendedName>
        <fullName evidence="4">CBM1 domain-containing protein</fullName>
    </recommendedName>
</protein>
<evidence type="ECO:0000259" key="4">
    <source>
        <dbReference type="PROSITE" id="PS51164"/>
    </source>
</evidence>
<dbReference type="GO" id="GO:0030248">
    <property type="term" value="F:cellulose binding"/>
    <property type="evidence" value="ECO:0007669"/>
    <property type="project" value="InterPro"/>
</dbReference>
<comment type="caution">
    <text evidence="5">The sequence shown here is derived from an EMBL/GenBank/DDBJ whole genome shotgun (WGS) entry which is preliminary data.</text>
</comment>
<dbReference type="Pfam" id="PF00734">
    <property type="entry name" value="CBM_1"/>
    <property type="match status" value="1"/>
</dbReference>
<dbReference type="EMBL" id="JAVRRL010000026">
    <property type="protein sequence ID" value="KAK5113119.1"/>
    <property type="molecule type" value="Genomic_DNA"/>
</dbReference>
<feature type="chain" id="PRO_5043051458" description="CBM1 domain-containing protein" evidence="3">
    <location>
        <begin position="19"/>
        <end position="240"/>
    </location>
</feature>
<sequence length="240" mass="23668">MFTKSIILVAAAATSALAQGAAYAQCGGIGFKGPTTCVSGYHCQYNSPYYSQCIPGTGSGSSPTTLKTSTTSAASAAPTSPASGNGGVLKASFTEYGAGDSFGSPNCNTDTAACGFYTSPGYSAAISQNVFGVGPGAGAGPACNTCYRLTIETDSSGNRVSNAGNSIVVKINNLCPANGNPLCAQNGLSGTNQYGANVNFDTCKDSGASAALFGNSGVGLGIGTAVQVDCNSQYTGTTIH</sequence>
<dbReference type="Pfam" id="PF22514">
    <property type="entry name" value="EXPB1_D1"/>
    <property type="match status" value="1"/>
</dbReference>
<dbReference type="SUPFAM" id="SSF50685">
    <property type="entry name" value="Barwin-like endoglucanases"/>
    <property type="match status" value="1"/>
</dbReference>
<evidence type="ECO:0000313" key="6">
    <source>
        <dbReference type="Proteomes" id="UP001310890"/>
    </source>
</evidence>
<dbReference type="Proteomes" id="UP001310890">
    <property type="component" value="Unassembled WGS sequence"/>
</dbReference>
<dbReference type="SUPFAM" id="SSF57180">
    <property type="entry name" value="Cellulose-binding domain"/>
    <property type="match status" value="1"/>
</dbReference>
<feature type="domain" description="CBM1" evidence="4">
    <location>
        <begin position="18"/>
        <end position="54"/>
    </location>
</feature>
<dbReference type="InterPro" id="IPR036908">
    <property type="entry name" value="RlpA-like_sf"/>
</dbReference>
<gene>
    <name evidence="5" type="ORF">LTR62_003698</name>
</gene>
<dbReference type="InterPro" id="IPR035971">
    <property type="entry name" value="CBD_sf"/>
</dbReference>
<accession>A0AAN7YPK5</accession>
<dbReference type="AlphaFoldDB" id="A0AAN7YPK5"/>
<dbReference type="PROSITE" id="PS00562">
    <property type="entry name" value="CBM1_1"/>
    <property type="match status" value="1"/>
</dbReference>
<evidence type="ECO:0000313" key="5">
    <source>
        <dbReference type="EMBL" id="KAK5113119.1"/>
    </source>
</evidence>
<dbReference type="SMART" id="SM00236">
    <property type="entry name" value="fCBD"/>
    <property type="match status" value="1"/>
</dbReference>
<evidence type="ECO:0000256" key="1">
    <source>
        <dbReference type="ARBA" id="ARBA00022729"/>
    </source>
</evidence>